<dbReference type="Gene3D" id="1.10.1130.10">
    <property type="entry name" value="Flavocytochrome C3, Chain A"/>
    <property type="match status" value="1"/>
</dbReference>
<name>A0A5Q4VEM3_9BACT</name>
<dbReference type="InterPro" id="IPR036280">
    <property type="entry name" value="Multihaem_cyt_sf"/>
</dbReference>
<dbReference type="PIRSF" id="PIRSF039014">
    <property type="entry name" value="OTR_cyc"/>
    <property type="match status" value="1"/>
</dbReference>
<gene>
    <name evidence="3" type="ORF">FIM25_00785</name>
</gene>
<feature type="transmembrane region" description="Helical" evidence="2">
    <location>
        <begin position="500"/>
        <end position="519"/>
    </location>
</feature>
<keyword evidence="1" id="KW-0732">Signal</keyword>
<organism evidence="3 4">
    <name type="scientific">Desulfobotulus mexicanus</name>
    <dbReference type="NCBI Taxonomy" id="2586642"/>
    <lineage>
        <taxon>Bacteria</taxon>
        <taxon>Pseudomonadati</taxon>
        <taxon>Thermodesulfobacteriota</taxon>
        <taxon>Desulfobacteria</taxon>
        <taxon>Desulfobacterales</taxon>
        <taxon>Desulfobacteraceae</taxon>
        <taxon>Desulfobotulus</taxon>
    </lineage>
</organism>
<dbReference type="PANTHER" id="PTHR35038">
    <property type="entry name" value="DISSIMILATORY SULFITE REDUCTASE SIRA"/>
    <property type="match status" value="1"/>
</dbReference>
<dbReference type="PANTHER" id="PTHR35038:SF5">
    <property type="entry name" value="CYTOCHROME C-TYPE PROTEIN NRFB"/>
    <property type="match status" value="1"/>
</dbReference>
<keyword evidence="2" id="KW-0812">Transmembrane</keyword>
<dbReference type="InterPro" id="IPR024673">
    <property type="entry name" value="Octahem_Cyt_c"/>
</dbReference>
<evidence type="ECO:0000313" key="3">
    <source>
        <dbReference type="EMBL" id="TYT76124.1"/>
    </source>
</evidence>
<dbReference type="GO" id="GO:0016491">
    <property type="term" value="F:oxidoreductase activity"/>
    <property type="evidence" value="ECO:0007669"/>
    <property type="project" value="TreeGrafter"/>
</dbReference>
<keyword evidence="2" id="KW-0472">Membrane</keyword>
<evidence type="ECO:0000256" key="2">
    <source>
        <dbReference type="SAM" id="Phobius"/>
    </source>
</evidence>
<dbReference type="Pfam" id="PF11783">
    <property type="entry name" value="Cytochrome_cB"/>
    <property type="match status" value="1"/>
</dbReference>
<dbReference type="InterPro" id="IPR051829">
    <property type="entry name" value="Multiheme_Cytochr_ET"/>
</dbReference>
<dbReference type="Proteomes" id="UP000321899">
    <property type="component" value="Unassembled WGS sequence"/>
</dbReference>
<reference evidence="3 4" key="1">
    <citation type="submission" date="2019-06" db="EMBL/GenBank/DDBJ databases">
        <title>Desulfobotulus mexicanus sp. nov., a novel sulfate-reducing bacterium isolated from the sediment of an alkaline crater lake in Mexico.</title>
        <authorList>
            <person name="Hirschler-Rea A."/>
        </authorList>
    </citation>
    <scope>NUCLEOTIDE SEQUENCE [LARGE SCALE GENOMIC DNA]</scope>
    <source>
        <strain evidence="3 4">PAR22N</strain>
    </source>
</reference>
<sequence length="528" mass="57803">MCLEVGMKKKCAIWILTFVWMITVPGWAAAPVSTADHSRFEQLKKEFASGPEVTQACLSCHNEAGSQFMKTIHWTWICPESGDGKLGKAGLSMNNYCISIPENETRCTSCHAGYGWKDDSFDFSKEENIDCLVCHEQTGSYKKYPTAAGNPVEKPTRFPASGELYEPPDWNAVAQSVSRPGRENCGTCHFYGGGGDGVKHGDLDSSLFYPPRELDVHMSEDGGGFACVRCHTTVAHRISGRCYQTPAVEEHKSLIEDDLASRITCIACHGSSPHLEIPKLNDHTDKVACQTCHIPSYARGGVPTKMLWDWSEAGKLKDGKPYKVAGDLGRPVYDSQKGVFEWAENVIPEYAWFKGVIRNTLVTDTIDPDTVIGVNYLDTKPGDPNARIYPFKVHRGVQPYDAELNTLVFPKLFGPKGSGAYWSDFDWVVSIEKGMASRGLPFSGEVGFVESTFRYPITHMVMPKDQALSCSECHVREGSRLAGISGVYIPGRDSGGPLSVAGWILTALALLGVGLHACLRITGLGGKK</sequence>
<keyword evidence="4" id="KW-1185">Reference proteome</keyword>
<dbReference type="NCBIfam" id="TIGR04315">
    <property type="entry name" value="octaheme_Shew"/>
    <property type="match status" value="1"/>
</dbReference>
<comment type="caution">
    <text evidence="3">The sequence shown here is derived from an EMBL/GenBank/DDBJ whole genome shotgun (WGS) entry which is preliminary data.</text>
</comment>
<protein>
    <submittedName>
        <fullName evidence="3">Tetrathionate reductase family octaheme c-type cytochrome</fullName>
    </submittedName>
</protein>
<keyword evidence="2" id="KW-1133">Transmembrane helix</keyword>
<dbReference type="EMBL" id="VDMB01000001">
    <property type="protein sequence ID" value="TYT76124.1"/>
    <property type="molecule type" value="Genomic_DNA"/>
</dbReference>
<accession>A0A5Q4VEM3</accession>
<evidence type="ECO:0000256" key="1">
    <source>
        <dbReference type="ARBA" id="ARBA00022729"/>
    </source>
</evidence>
<dbReference type="OrthoDB" id="9788513at2"/>
<proteinExistence type="predicted"/>
<evidence type="ECO:0000313" key="4">
    <source>
        <dbReference type="Proteomes" id="UP000321899"/>
    </source>
</evidence>
<dbReference type="SUPFAM" id="SSF48695">
    <property type="entry name" value="Multiheme cytochromes"/>
    <property type="match status" value="1"/>
</dbReference>
<dbReference type="AlphaFoldDB" id="A0A5Q4VEM3"/>